<accession>A0ABN8MNZ3</accession>
<sequence>MVGASSEYPATRGPLSRKKVYNTNSKVRIGEIIESKILRANEGLRLIQIRVLPEAEELQFLSEVFKRKCTISERCDASAEMLVFQVIGHFYTKDALAVFILEDALSVQMDNASMAVFILRKHYPTGRTWANICSSSGYASQVLNLIRSIIQALAVTSNEIMVKQIFIWNYYIFVDSCSVEYSRLSSSDPLLSIYNPDNALLIPVLTYNMSGLPVIMAARNYTNELSAGDLGPPSSTEIGQVAIYSIV</sequence>
<evidence type="ECO:0000313" key="1">
    <source>
        <dbReference type="EMBL" id="CAH3030446.1"/>
    </source>
</evidence>
<comment type="caution">
    <text evidence="1">The sequence shown here is derived from an EMBL/GenBank/DDBJ whole genome shotgun (WGS) entry which is preliminary data.</text>
</comment>
<dbReference type="Proteomes" id="UP001159427">
    <property type="component" value="Unassembled WGS sequence"/>
</dbReference>
<evidence type="ECO:0000313" key="2">
    <source>
        <dbReference type="Proteomes" id="UP001159427"/>
    </source>
</evidence>
<protein>
    <submittedName>
        <fullName evidence="1">Uncharacterized protein</fullName>
    </submittedName>
</protein>
<reference evidence="1 2" key="1">
    <citation type="submission" date="2022-05" db="EMBL/GenBank/DDBJ databases">
        <authorList>
            <consortium name="Genoscope - CEA"/>
            <person name="William W."/>
        </authorList>
    </citation>
    <scope>NUCLEOTIDE SEQUENCE [LARGE SCALE GENOMIC DNA]</scope>
</reference>
<dbReference type="EMBL" id="CALNXI010000635">
    <property type="protein sequence ID" value="CAH3030446.1"/>
    <property type="molecule type" value="Genomic_DNA"/>
</dbReference>
<organism evidence="1 2">
    <name type="scientific">Porites evermanni</name>
    <dbReference type="NCBI Taxonomy" id="104178"/>
    <lineage>
        <taxon>Eukaryota</taxon>
        <taxon>Metazoa</taxon>
        <taxon>Cnidaria</taxon>
        <taxon>Anthozoa</taxon>
        <taxon>Hexacorallia</taxon>
        <taxon>Scleractinia</taxon>
        <taxon>Fungiina</taxon>
        <taxon>Poritidae</taxon>
        <taxon>Porites</taxon>
    </lineage>
</organism>
<name>A0ABN8MNZ3_9CNID</name>
<keyword evidence="2" id="KW-1185">Reference proteome</keyword>
<proteinExistence type="predicted"/>
<gene>
    <name evidence="1" type="ORF">PEVE_00037987</name>
</gene>